<evidence type="ECO:0000256" key="1">
    <source>
        <dbReference type="SAM" id="MobiDB-lite"/>
    </source>
</evidence>
<feature type="compositionally biased region" description="Basic and acidic residues" evidence="1">
    <location>
        <begin position="78"/>
        <end position="95"/>
    </location>
</feature>
<organism evidence="2 3">
    <name type="scientific">Cardiocondyla obscurior</name>
    <dbReference type="NCBI Taxonomy" id="286306"/>
    <lineage>
        <taxon>Eukaryota</taxon>
        <taxon>Metazoa</taxon>
        <taxon>Ecdysozoa</taxon>
        <taxon>Arthropoda</taxon>
        <taxon>Hexapoda</taxon>
        <taxon>Insecta</taxon>
        <taxon>Pterygota</taxon>
        <taxon>Neoptera</taxon>
        <taxon>Endopterygota</taxon>
        <taxon>Hymenoptera</taxon>
        <taxon>Apocrita</taxon>
        <taxon>Aculeata</taxon>
        <taxon>Formicoidea</taxon>
        <taxon>Formicidae</taxon>
        <taxon>Myrmicinae</taxon>
        <taxon>Cardiocondyla</taxon>
    </lineage>
</organism>
<dbReference type="AlphaFoldDB" id="A0AAW2G992"/>
<accession>A0AAW2G992</accession>
<feature type="region of interest" description="Disordered" evidence="1">
    <location>
        <begin position="72"/>
        <end position="95"/>
    </location>
</feature>
<evidence type="ECO:0000313" key="2">
    <source>
        <dbReference type="EMBL" id="KAL0124223.1"/>
    </source>
</evidence>
<keyword evidence="3" id="KW-1185">Reference proteome</keyword>
<protein>
    <submittedName>
        <fullName evidence="2">Uncharacterized protein</fullName>
    </submittedName>
</protein>
<comment type="caution">
    <text evidence="2">The sequence shown here is derived from an EMBL/GenBank/DDBJ whole genome shotgun (WGS) entry which is preliminary data.</text>
</comment>
<dbReference type="Proteomes" id="UP001430953">
    <property type="component" value="Unassembled WGS sequence"/>
</dbReference>
<name>A0AAW2G992_9HYME</name>
<dbReference type="EMBL" id="JADYXP020000005">
    <property type="protein sequence ID" value="KAL0124223.1"/>
    <property type="molecule type" value="Genomic_DNA"/>
</dbReference>
<reference evidence="2 3" key="1">
    <citation type="submission" date="2023-03" db="EMBL/GenBank/DDBJ databases">
        <title>High recombination rates correlate with genetic variation in Cardiocondyla obscurior ants.</title>
        <authorList>
            <person name="Errbii M."/>
        </authorList>
    </citation>
    <scope>NUCLEOTIDE SEQUENCE [LARGE SCALE GENOMIC DNA]</scope>
    <source>
        <strain evidence="2">Alpha-2009</strain>
        <tissue evidence="2">Whole body</tissue>
    </source>
</reference>
<gene>
    <name evidence="2" type="ORF">PUN28_006218</name>
</gene>
<proteinExistence type="predicted"/>
<sequence length="225" mass="25767">MCTNTRRPALHLTVDRCPGSHSRIAVRSLFAYFRSLDAVSATIDPRPLLFAHRASPMYFESFNNRGRLRFAQPATATSKDDERSTDDGFDPKQSDRSATTLVHYTHAQTRESKISLLASFWLSSRLPMRVKRNFLKLLDGSLPSSFLKADSRMEANYRRNDDARIAARACFLIIILPRRDLSLPRSWVLGKKKKIVSRRYRSKARIATGRSARRGIQNRLRVISL</sequence>
<evidence type="ECO:0000313" key="3">
    <source>
        <dbReference type="Proteomes" id="UP001430953"/>
    </source>
</evidence>